<feature type="domain" description="Release factor glutamine methyltransferase N-terminal" evidence="7">
    <location>
        <begin position="6"/>
        <end position="62"/>
    </location>
</feature>
<dbReference type="CDD" id="cd02440">
    <property type="entry name" value="AdoMet_MTases"/>
    <property type="match status" value="1"/>
</dbReference>
<feature type="binding site" evidence="5">
    <location>
        <begin position="255"/>
        <end position="258"/>
    </location>
    <ligand>
        <name>substrate</name>
    </ligand>
</feature>
<feature type="domain" description="Methyltransferase small" evidence="6">
    <location>
        <begin position="167"/>
        <end position="281"/>
    </location>
</feature>
<dbReference type="PROSITE" id="PS00092">
    <property type="entry name" value="N6_MTASE"/>
    <property type="match status" value="1"/>
</dbReference>
<keyword evidence="9" id="KW-1185">Reference proteome</keyword>
<dbReference type="Pfam" id="PF05175">
    <property type="entry name" value="MTS"/>
    <property type="match status" value="1"/>
</dbReference>
<evidence type="ECO:0000313" key="9">
    <source>
        <dbReference type="Proteomes" id="UP001225134"/>
    </source>
</evidence>
<dbReference type="InterPro" id="IPR004556">
    <property type="entry name" value="HemK-like"/>
</dbReference>
<evidence type="ECO:0000256" key="4">
    <source>
        <dbReference type="ARBA" id="ARBA00048391"/>
    </source>
</evidence>
<dbReference type="PANTHER" id="PTHR18895:SF74">
    <property type="entry name" value="MTRF1L RELEASE FACTOR GLUTAMINE METHYLTRANSFERASE"/>
    <property type="match status" value="1"/>
</dbReference>
<evidence type="ECO:0000259" key="7">
    <source>
        <dbReference type="Pfam" id="PF17827"/>
    </source>
</evidence>
<evidence type="ECO:0000256" key="3">
    <source>
        <dbReference type="ARBA" id="ARBA00022691"/>
    </source>
</evidence>
<comment type="similarity">
    <text evidence="5">Belongs to the protein N5-glutamine methyltransferase family. PrmC subfamily.</text>
</comment>
<evidence type="ECO:0000256" key="1">
    <source>
        <dbReference type="ARBA" id="ARBA00022603"/>
    </source>
</evidence>
<feature type="domain" description="Release factor glutamine methyltransferase N-terminal" evidence="7">
    <location>
        <begin position="75"/>
        <end position="144"/>
    </location>
</feature>
<feature type="binding site" evidence="5">
    <location>
        <position position="212"/>
    </location>
    <ligand>
        <name>S-adenosyl-L-methionine</name>
        <dbReference type="ChEBI" id="CHEBI:59789"/>
    </ligand>
</feature>
<dbReference type="Gene3D" id="1.10.8.10">
    <property type="entry name" value="DNA helicase RuvA subunit, C-terminal domain"/>
    <property type="match status" value="2"/>
</dbReference>
<dbReference type="NCBIfam" id="TIGR00536">
    <property type="entry name" value="hemK_fam"/>
    <property type="match status" value="1"/>
</dbReference>
<dbReference type="PANTHER" id="PTHR18895">
    <property type="entry name" value="HEMK METHYLTRANSFERASE"/>
    <property type="match status" value="1"/>
</dbReference>
<dbReference type="InterPro" id="IPR019874">
    <property type="entry name" value="RF_methyltr_PrmC"/>
</dbReference>
<dbReference type="Proteomes" id="UP001225134">
    <property type="component" value="Unassembled WGS sequence"/>
</dbReference>
<evidence type="ECO:0000313" key="8">
    <source>
        <dbReference type="EMBL" id="MDK9580602.1"/>
    </source>
</evidence>
<comment type="catalytic activity">
    <reaction evidence="4 5">
        <text>L-glutaminyl-[peptide chain release factor] + S-adenosyl-L-methionine = N(5)-methyl-L-glutaminyl-[peptide chain release factor] + S-adenosyl-L-homocysteine + H(+)</text>
        <dbReference type="Rhea" id="RHEA:42896"/>
        <dbReference type="Rhea" id="RHEA-COMP:10271"/>
        <dbReference type="Rhea" id="RHEA-COMP:10272"/>
        <dbReference type="ChEBI" id="CHEBI:15378"/>
        <dbReference type="ChEBI" id="CHEBI:30011"/>
        <dbReference type="ChEBI" id="CHEBI:57856"/>
        <dbReference type="ChEBI" id="CHEBI:59789"/>
        <dbReference type="ChEBI" id="CHEBI:61891"/>
        <dbReference type="EC" id="2.1.1.297"/>
    </reaction>
</comment>
<feature type="binding site" evidence="5">
    <location>
        <begin position="189"/>
        <end position="193"/>
    </location>
    <ligand>
        <name>S-adenosyl-L-methionine</name>
        <dbReference type="ChEBI" id="CHEBI:59789"/>
    </ligand>
</feature>
<protein>
    <recommendedName>
        <fullName evidence="5">Release factor glutamine methyltransferase</fullName>
        <shortName evidence="5">RF MTase</shortName>
        <ecNumber evidence="5">2.1.1.297</ecNumber>
    </recommendedName>
    <alternativeName>
        <fullName evidence="5">N5-glutamine methyltransferase PrmC</fullName>
    </alternativeName>
    <alternativeName>
        <fullName evidence="5">Protein-(glutamine-N5) MTase PrmC</fullName>
    </alternativeName>
    <alternativeName>
        <fullName evidence="5">Protein-glutamine N-methyltransferase PrmC</fullName>
    </alternativeName>
</protein>
<proteinExistence type="inferred from homology"/>
<keyword evidence="3 5" id="KW-0949">S-adenosyl-L-methionine</keyword>
<dbReference type="Gene3D" id="3.40.50.150">
    <property type="entry name" value="Vaccinia Virus protein VP39"/>
    <property type="match status" value="1"/>
</dbReference>
<keyword evidence="2 5" id="KW-0808">Transferase</keyword>
<evidence type="ECO:0000256" key="5">
    <source>
        <dbReference type="HAMAP-Rule" id="MF_02126"/>
    </source>
</evidence>
<dbReference type="GO" id="GO:0032259">
    <property type="term" value="P:methylation"/>
    <property type="evidence" value="ECO:0007669"/>
    <property type="project" value="UniProtKB-KW"/>
</dbReference>
<dbReference type="SUPFAM" id="SSF53335">
    <property type="entry name" value="S-adenosyl-L-methionine-dependent methyltransferases"/>
    <property type="match status" value="1"/>
</dbReference>
<dbReference type="InterPro" id="IPR029063">
    <property type="entry name" value="SAM-dependent_MTases_sf"/>
</dbReference>
<keyword evidence="1 5" id="KW-0489">Methyltransferase</keyword>
<comment type="function">
    <text evidence="5">Methylates the class 1 translation termination release factors RF1/PrfA and RF2/PrfB on the glutamine residue of the universally conserved GGQ motif.</text>
</comment>
<dbReference type="EC" id="2.1.1.297" evidence="5"/>
<comment type="caution">
    <text evidence="8">The sequence shown here is derived from an EMBL/GenBank/DDBJ whole genome shotgun (WGS) entry which is preliminary data.</text>
</comment>
<dbReference type="NCBIfam" id="TIGR03534">
    <property type="entry name" value="RF_mod_PrmC"/>
    <property type="match status" value="1"/>
</dbReference>
<dbReference type="GO" id="GO:0102559">
    <property type="term" value="F:peptide chain release factor N(5)-glutamine methyltransferase activity"/>
    <property type="evidence" value="ECO:0007669"/>
    <property type="project" value="UniProtKB-EC"/>
</dbReference>
<dbReference type="InterPro" id="IPR007848">
    <property type="entry name" value="Small_mtfrase_dom"/>
</dbReference>
<gene>
    <name evidence="5 8" type="primary">prmC</name>
    <name evidence="8" type="ORF">QQA45_03620</name>
</gene>
<dbReference type="InterPro" id="IPR040758">
    <property type="entry name" value="PrmC_N"/>
</dbReference>
<dbReference type="InterPro" id="IPR050320">
    <property type="entry name" value="N5-glutamine_MTase"/>
</dbReference>
<organism evidence="8 9">
    <name type="scientific">Sneathia sanguinegens</name>
    <dbReference type="NCBI Taxonomy" id="40543"/>
    <lineage>
        <taxon>Bacteria</taxon>
        <taxon>Fusobacteriati</taxon>
        <taxon>Fusobacteriota</taxon>
        <taxon>Fusobacteriia</taxon>
        <taxon>Fusobacteriales</taxon>
        <taxon>Leptotrichiaceae</taxon>
        <taxon>Sneathia</taxon>
    </lineage>
</organism>
<accession>A0ABT7HKP4</accession>
<evidence type="ECO:0000259" key="6">
    <source>
        <dbReference type="Pfam" id="PF05175"/>
    </source>
</evidence>
<evidence type="ECO:0000256" key="2">
    <source>
        <dbReference type="ARBA" id="ARBA00022679"/>
    </source>
</evidence>
<dbReference type="Pfam" id="PF17827">
    <property type="entry name" value="PrmC_N"/>
    <property type="match status" value="2"/>
</dbReference>
<dbReference type="HAMAP" id="MF_02126">
    <property type="entry name" value="RF_methyltr_PrmC"/>
    <property type="match status" value="1"/>
</dbReference>
<name>A0ABT7HKP4_9FUSO</name>
<dbReference type="RefSeq" id="WP_066728524.1">
    <property type="nucleotide sequence ID" value="NZ_CAMPUK010000015.1"/>
</dbReference>
<reference evidence="8 9" key="1">
    <citation type="submission" date="2023-06" db="EMBL/GenBank/DDBJ databases">
        <title>Antibody response to the Sneathia vaginalis cytopathogenic toxin A during pregnancy.</title>
        <authorList>
            <person name="Mccoy Z.T."/>
            <person name="Serrano M.G."/>
            <person name="Spaine K."/>
            <person name="Edwards D.J."/>
            <person name="Buck G.A."/>
            <person name="Jefferson K."/>
        </authorList>
    </citation>
    <scope>NUCLEOTIDE SEQUENCE [LARGE SCALE GENOMIC DNA]</scope>
    <source>
        <strain evidence="8 9">CCUG 42621</strain>
    </source>
</reference>
<comment type="caution">
    <text evidence="5">Lacks conserved residue(s) required for the propagation of feature annotation.</text>
</comment>
<sequence length="354" mass="41173">MQTLLELLKKTEEYLKKNKVEKPRLEAERIFSQSLNIDRITLYTQYDRILTNEEKNKIKTYINDTKIKSGYLKDILDSSIEYLKKYKIDEARLIAELIFSNILKIDRMLLFMNYDKNITDKQKNDIREALKKIAIDKLPYQYLINQQNFYGRNFYVNKGVLIPRYDTECLVENVIKNLKIKAPFILDIGTGSGAIAITLGLEIPESKVLGIDISDKAIEISKKNRDDLGAKNVKFVLSDLFENVNFKSFDIIVSNPPYISNDEIALVSEQTYIHEPKEALFANADGLYFYYLIAEKARDYLKNEGMLAFEIGFNQAEAVKNILLEFSYKDIRVIKDLDSHDRVILCKYEGRDDK</sequence>
<dbReference type="InterPro" id="IPR002052">
    <property type="entry name" value="DNA_methylase_N6_adenine_CS"/>
</dbReference>
<feature type="binding site" evidence="5">
    <location>
        <position position="255"/>
    </location>
    <ligand>
        <name>S-adenosyl-L-methionine</name>
        <dbReference type="ChEBI" id="CHEBI:59789"/>
    </ligand>
</feature>
<dbReference type="EMBL" id="JASSPP010000004">
    <property type="protein sequence ID" value="MDK9580602.1"/>
    <property type="molecule type" value="Genomic_DNA"/>
</dbReference>